<keyword evidence="1" id="KW-0812">Transmembrane</keyword>
<name>A0A1N7MCA6_9FLAO</name>
<feature type="transmembrane region" description="Helical" evidence="1">
    <location>
        <begin position="301"/>
        <end position="318"/>
    </location>
</feature>
<evidence type="ECO:0000313" key="3">
    <source>
        <dbReference type="EMBL" id="SIS83736.1"/>
    </source>
</evidence>
<feature type="transmembrane region" description="Helical" evidence="1">
    <location>
        <begin position="264"/>
        <end position="295"/>
    </location>
</feature>
<feature type="transmembrane region" description="Helical" evidence="1">
    <location>
        <begin position="207"/>
        <end position="228"/>
    </location>
</feature>
<organism evidence="3 4">
    <name type="scientific">Chryseobacterium ureilyticum</name>
    <dbReference type="NCBI Taxonomy" id="373668"/>
    <lineage>
        <taxon>Bacteria</taxon>
        <taxon>Pseudomonadati</taxon>
        <taxon>Bacteroidota</taxon>
        <taxon>Flavobacteriia</taxon>
        <taxon>Flavobacteriales</taxon>
        <taxon>Weeksellaceae</taxon>
        <taxon>Chryseobacterium group</taxon>
        <taxon>Chryseobacterium</taxon>
    </lineage>
</organism>
<dbReference type="Proteomes" id="UP000186744">
    <property type="component" value="Unassembled WGS sequence"/>
</dbReference>
<feature type="transmembrane region" description="Helical" evidence="1">
    <location>
        <begin position="234"/>
        <end position="252"/>
    </location>
</feature>
<accession>A0A1N7MCA6</accession>
<gene>
    <name evidence="3" type="ORF">SAMN05421786_102461</name>
</gene>
<feature type="transmembrane region" description="Helical" evidence="1">
    <location>
        <begin position="47"/>
        <end position="70"/>
    </location>
</feature>
<evidence type="ECO:0000256" key="1">
    <source>
        <dbReference type="SAM" id="Phobius"/>
    </source>
</evidence>
<feature type="domain" description="DUF4401" evidence="2">
    <location>
        <begin position="43"/>
        <end position="345"/>
    </location>
</feature>
<dbReference type="RefSeq" id="WP_076551552.1">
    <property type="nucleotide sequence ID" value="NZ_FTOL01000002.1"/>
</dbReference>
<reference evidence="4" key="1">
    <citation type="submission" date="2017-01" db="EMBL/GenBank/DDBJ databases">
        <authorList>
            <person name="Varghese N."/>
            <person name="Submissions S."/>
        </authorList>
    </citation>
    <scope>NUCLEOTIDE SEQUENCE [LARGE SCALE GENOMIC DNA]</scope>
    <source>
        <strain evidence="4">DSM 18017</strain>
    </source>
</reference>
<dbReference type="EMBL" id="FTOL01000002">
    <property type="protein sequence ID" value="SIS83736.1"/>
    <property type="molecule type" value="Genomic_DNA"/>
</dbReference>
<keyword evidence="1" id="KW-1133">Transmembrane helix</keyword>
<protein>
    <recommendedName>
        <fullName evidence="2">DUF4401 domain-containing protein</fullName>
    </recommendedName>
</protein>
<keyword evidence="1" id="KW-0472">Membrane</keyword>
<dbReference type="AlphaFoldDB" id="A0A1N7MCA6"/>
<evidence type="ECO:0000313" key="4">
    <source>
        <dbReference type="Proteomes" id="UP000186744"/>
    </source>
</evidence>
<proteinExistence type="predicted"/>
<keyword evidence="4" id="KW-1185">Reference proteome</keyword>
<feature type="transmembrane region" description="Helical" evidence="1">
    <location>
        <begin position="168"/>
        <end position="186"/>
    </location>
</feature>
<feature type="transmembrane region" description="Helical" evidence="1">
    <location>
        <begin position="101"/>
        <end position="118"/>
    </location>
</feature>
<feature type="transmembrane region" description="Helical" evidence="1">
    <location>
        <begin position="325"/>
        <end position="345"/>
    </location>
</feature>
<evidence type="ECO:0000259" key="2">
    <source>
        <dbReference type="Pfam" id="PF14351"/>
    </source>
</evidence>
<dbReference type="InterPro" id="IPR025513">
    <property type="entry name" value="DUF4401"/>
</dbReference>
<dbReference type="OrthoDB" id="674818at2"/>
<sequence length="355" mass="39974">MRNKEDIKKLMNELQAGSHKEIRFDEEAVFAAYEEKNTNHQSLSIKILSIFGGLLACITFLAFMFATNMFESETGMIITGLICITGSSLVSRLSKKTIMDTLSVTFFITGFALLAFGLSKDENSIYISFSILALCTILFVQSYILSFISILIINGCIVTFAISNDLNILLHIIIAVQALFITFLFLQEAKIITTNKIFSKLYDPIRTGMMFSFIFTLATLGIDLIRNIDISFNWIPSAIIVLAILYVVSLLFKKLEITNTTHKVIIYISTVSMLLPTLLTPTIAGAVLILLLSFFVNYKTGFVLAIIALIYFIGKFYYDLYFTLLTKSIILFVSGVIFLAIYFFTHKKLTENEKI</sequence>
<dbReference type="Pfam" id="PF14351">
    <property type="entry name" value="DUF4401"/>
    <property type="match status" value="1"/>
</dbReference>
<dbReference type="STRING" id="373668.SAMN05421786_102461"/>